<keyword evidence="2" id="KW-1185">Reference proteome</keyword>
<dbReference type="InterPro" id="IPR038920">
    <property type="entry name" value="At3g05675-like"/>
</dbReference>
<name>A0A8T0GZE4_CERPU</name>
<organism evidence="1 2">
    <name type="scientific">Ceratodon purpureus</name>
    <name type="common">Fire moss</name>
    <name type="synonym">Dicranum purpureum</name>
    <dbReference type="NCBI Taxonomy" id="3225"/>
    <lineage>
        <taxon>Eukaryota</taxon>
        <taxon>Viridiplantae</taxon>
        <taxon>Streptophyta</taxon>
        <taxon>Embryophyta</taxon>
        <taxon>Bryophyta</taxon>
        <taxon>Bryophytina</taxon>
        <taxon>Bryopsida</taxon>
        <taxon>Dicranidae</taxon>
        <taxon>Pseudoditrichales</taxon>
        <taxon>Ditrichaceae</taxon>
        <taxon>Ceratodon</taxon>
    </lineage>
</organism>
<dbReference type="Proteomes" id="UP000822688">
    <property type="component" value="Chromosome 8"/>
</dbReference>
<proteinExistence type="predicted"/>
<reference evidence="1" key="1">
    <citation type="submission" date="2020-06" db="EMBL/GenBank/DDBJ databases">
        <title>WGS assembly of Ceratodon purpureus strain R40.</title>
        <authorList>
            <person name="Carey S.B."/>
            <person name="Jenkins J."/>
            <person name="Shu S."/>
            <person name="Lovell J.T."/>
            <person name="Sreedasyam A."/>
            <person name="Maumus F."/>
            <person name="Tiley G.P."/>
            <person name="Fernandez-Pozo N."/>
            <person name="Barry K."/>
            <person name="Chen C."/>
            <person name="Wang M."/>
            <person name="Lipzen A."/>
            <person name="Daum C."/>
            <person name="Saski C.A."/>
            <person name="Payton A.C."/>
            <person name="Mcbreen J.C."/>
            <person name="Conrad R.E."/>
            <person name="Kollar L.M."/>
            <person name="Olsson S."/>
            <person name="Huttunen S."/>
            <person name="Landis J.B."/>
            <person name="Wickett N.J."/>
            <person name="Johnson M.G."/>
            <person name="Rensing S.A."/>
            <person name="Grimwood J."/>
            <person name="Schmutz J."/>
            <person name="Mcdaniel S.F."/>
        </authorList>
    </citation>
    <scope>NUCLEOTIDE SEQUENCE</scope>
    <source>
        <strain evidence="1">R40</strain>
    </source>
</reference>
<protein>
    <recommendedName>
        <fullName evidence="3">BTB domain-containing protein</fullName>
    </recommendedName>
</protein>
<evidence type="ECO:0008006" key="3">
    <source>
        <dbReference type="Google" id="ProtNLM"/>
    </source>
</evidence>
<dbReference type="EMBL" id="CM026429">
    <property type="protein sequence ID" value="KAG0564440.1"/>
    <property type="molecule type" value="Genomic_DNA"/>
</dbReference>
<dbReference type="OrthoDB" id="10362350at2759"/>
<comment type="caution">
    <text evidence="1">The sequence shown here is derived from an EMBL/GenBank/DDBJ whole genome shotgun (WGS) entry which is preliminary data.</text>
</comment>
<dbReference type="AlphaFoldDB" id="A0A8T0GZE4"/>
<dbReference type="PANTHER" id="PTHR31060">
    <property type="entry name" value="OSJNBA0011J08.25 PROTEIN-RELATED"/>
    <property type="match status" value="1"/>
</dbReference>
<gene>
    <name evidence="1" type="ORF">KC19_8G110500</name>
</gene>
<evidence type="ECO:0000313" key="1">
    <source>
        <dbReference type="EMBL" id="KAG0564440.1"/>
    </source>
</evidence>
<feature type="non-terminal residue" evidence="1">
    <location>
        <position position="416"/>
    </location>
</feature>
<accession>A0A8T0GZE4</accession>
<dbReference type="PANTHER" id="PTHR31060:SF37">
    <property type="entry name" value="BTB DOMAIN-CONTAINING PROTEIN"/>
    <property type="match status" value="1"/>
</dbReference>
<sequence length="416" mass="47486">MCTEVAAQDLLKKEGTIWCGGFEEGQDVAVYLVPNGTNLTGRNVESEHYEKTLVVLKVHSSRLSRCSKYFETCLSERWRKPSTESSLIEFVLEVHSDVKSYISCFSRMYSPFLKDFHDVKHSLELLKVASQIEFHELMDSISRYISGIPWSIEDEVRIREYSTSPDFPCGHAKDLIARLGLHMTEEDRHKHMCDVVQQCTRTALHHDGNFKNTRAFLEEFLQSVGSGTSGNVARTVVSIVSGEAKNMFNTIGKECEEKGFYHLVPQFTEKLLSICWVLKALLIARVAEELVQYMVQLDTFATIVANVNCFNGPEPCKKAAFELAKLILQTYSEVLDGHLLLNTSERTALLRNWHVLLESHVSKDSYYQITKSFFLTLPLEQQTELIKLRKDRFTGYIDTSSLVALLKRSWPAMESE</sequence>
<evidence type="ECO:0000313" key="2">
    <source>
        <dbReference type="Proteomes" id="UP000822688"/>
    </source>
</evidence>